<name>A0A059EW64_9MICR</name>
<dbReference type="HOGENOM" id="CLU_044348_0_0_1"/>
<keyword evidence="3" id="KW-1185">Reference proteome</keyword>
<dbReference type="OrthoDB" id="7732882at2759"/>
<dbReference type="Pfam" id="PF12762">
    <property type="entry name" value="DDE_Tnp_IS1595"/>
    <property type="match status" value="1"/>
</dbReference>
<dbReference type="PANTHER" id="PTHR47163">
    <property type="entry name" value="DDE_TNP_IS1595 DOMAIN-CONTAINING PROTEIN"/>
    <property type="match status" value="1"/>
</dbReference>
<dbReference type="SMART" id="SM01126">
    <property type="entry name" value="DDE_Tnp_IS1595"/>
    <property type="match status" value="1"/>
</dbReference>
<dbReference type="InterPro" id="IPR024445">
    <property type="entry name" value="Tnp_ISXO2-like"/>
</dbReference>
<dbReference type="VEuPathDB" id="MicrosporidiaDB:H312_03528"/>
<dbReference type="InterPro" id="IPR053164">
    <property type="entry name" value="IS1016-like_transposase"/>
</dbReference>
<dbReference type="AlphaFoldDB" id="A0A059EW64"/>
<dbReference type="PANTHER" id="PTHR47163:SF2">
    <property type="entry name" value="SI:DKEY-17M8.2"/>
    <property type="match status" value="1"/>
</dbReference>
<accession>A0A059EW64</accession>
<sequence>MQELEAAPNEIECYSCNNYQMMLTFYKNIHRWKCNKCYSAVSIFDNTIFFNTKLSLPRLLDIVYFWSCDMTQTKTRSELDTKSSLTVFRWYQKLQRLSYTIIRNASTGKIGGPGHLIEIDESKFSKRKYQVGRIVQSPWVVGAIDIHTHECFFVEVLNRSSDTLKSIIQEKILPGTLIISDEWRGYWGLEELGYFHCTVNYSQNFICPLTGANTQLIENTWRWMKGRIEIEY</sequence>
<protein>
    <recommendedName>
        <fullName evidence="1">ISXO2-like transposase domain-containing protein</fullName>
    </recommendedName>
</protein>
<organism evidence="2 3">
    <name type="scientific">Anncaliia algerae PRA339</name>
    <dbReference type="NCBI Taxonomy" id="1288291"/>
    <lineage>
        <taxon>Eukaryota</taxon>
        <taxon>Fungi</taxon>
        <taxon>Fungi incertae sedis</taxon>
        <taxon>Microsporidia</taxon>
        <taxon>Tubulinosematoidea</taxon>
        <taxon>Tubulinosematidae</taxon>
        <taxon>Anncaliia</taxon>
    </lineage>
</organism>
<feature type="domain" description="ISXO2-like transposase" evidence="1">
    <location>
        <begin position="109"/>
        <end position="232"/>
    </location>
</feature>
<proteinExistence type="predicted"/>
<evidence type="ECO:0000313" key="3">
    <source>
        <dbReference type="Proteomes" id="UP000030655"/>
    </source>
</evidence>
<reference evidence="3" key="1">
    <citation type="submission" date="2013-02" db="EMBL/GenBank/DDBJ databases">
        <authorList>
            <consortium name="The Broad Institute Genome Sequencing Platform"/>
            <person name="Cuomo C."/>
            <person name="Becnel J."/>
            <person name="Sanscrainte N."/>
            <person name="Walker B."/>
            <person name="Young S.K."/>
            <person name="Zeng Q."/>
            <person name="Gargeya S."/>
            <person name="Fitzgerald M."/>
            <person name="Haas B."/>
            <person name="Abouelleil A."/>
            <person name="Alvarado L."/>
            <person name="Arachchi H.M."/>
            <person name="Berlin A.M."/>
            <person name="Chapman S.B."/>
            <person name="Dewar J."/>
            <person name="Goldberg J."/>
            <person name="Griggs A."/>
            <person name="Gujja S."/>
            <person name="Hansen M."/>
            <person name="Howarth C."/>
            <person name="Imamovic A."/>
            <person name="Larimer J."/>
            <person name="McCowan C."/>
            <person name="Murphy C."/>
            <person name="Neiman D."/>
            <person name="Pearson M."/>
            <person name="Priest M."/>
            <person name="Roberts A."/>
            <person name="Saif S."/>
            <person name="Shea T."/>
            <person name="Sisk P."/>
            <person name="Sykes S."/>
            <person name="Wortman J."/>
            <person name="Nusbaum C."/>
            <person name="Birren B."/>
        </authorList>
    </citation>
    <scope>NUCLEOTIDE SEQUENCE [LARGE SCALE GENOMIC DNA]</scope>
    <source>
        <strain evidence="3">PRA339</strain>
    </source>
</reference>
<evidence type="ECO:0000313" key="2">
    <source>
        <dbReference type="EMBL" id="KCZ79087.1"/>
    </source>
</evidence>
<dbReference type="EMBL" id="KK365383">
    <property type="protein sequence ID" value="KCZ79087.1"/>
    <property type="molecule type" value="Genomic_DNA"/>
</dbReference>
<dbReference type="Proteomes" id="UP000030655">
    <property type="component" value="Unassembled WGS sequence"/>
</dbReference>
<gene>
    <name evidence="2" type="ORF">H312_03528</name>
</gene>
<evidence type="ECO:0000259" key="1">
    <source>
        <dbReference type="SMART" id="SM01126"/>
    </source>
</evidence>
<reference evidence="2 3" key="2">
    <citation type="submission" date="2014-03" db="EMBL/GenBank/DDBJ databases">
        <title>The Genome Sequence of Anncaliia algerae insect isolate PRA339.</title>
        <authorList>
            <consortium name="The Broad Institute Genome Sequencing Platform"/>
            <consortium name="The Broad Institute Genome Sequencing Center for Infectious Disease"/>
            <person name="Cuomo C."/>
            <person name="Becnel J."/>
            <person name="Sanscrainte N."/>
            <person name="Walker B."/>
            <person name="Young S.K."/>
            <person name="Zeng Q."/>
            <person name="Gargeya S."/>
            <person name="Fitzgerald M."/>
            <person name="Haas B."/>
            <person name="Abouelleil A."/>
            <person name="Alvarado L."/>
            <person name="Arachchi H.M."/>
            <person name="Berlin A.M."/>
            <person name="Chapman S.B."/>
            <person name="Dewar J."/>
            <person name="Goldberg J."/>
            <person name="Griggs A."/>
            <person name="Gujja S."/>
            <person name="Hansen M."/>
            <person name="Howarth C."/>
            <person name="Imamovic A."/>
            <person name="Larimer J."/>
            <person name="McCowan C."/>
            <person name="Murphy C."/>
            <person name="Neiman D."/>
            <person name="Pearson M."/>
            <person name="Priest M."/>
            <person name="Roberts A."/>
            <person name="Saif S."/>
            <person name="Shea T."/>
            <person name="Sisk P."/>
            <person name="Sykes S."/>
            <person name="Wortman J."/>
            <person name="Nusbaum C."/>
            <person name="Birren B."/>
        </authorList>
    </citation>
    <scope>NUCLEOTIDE SEQUENCE [LARGE SCALE GENOMIC DNA]</scope>
    <source>
        <strain evidence="2 3">PRA339</strain>
    </source>
</reference>